<evidence type="ECO:0000313" key="10">
    <source>
        <dbReference type="EnsemblMetazoa" id="GBRI031574-PA"/>
    </source>
</evidence>
<dbReference type="Proteomes" id="UP000091820">
    <property type="component" value="Unassembled WGS sequence"/>
</dbReference>
<keyword evidence="7 9" id="KW-0819">tRNA processing</keyword>
<dbReference type="EnsemblMetazoa" id="GBRI031574-RA">
    <property type="protein sequence ID" value="GBRI031574-PA"/>
    <property type="gene ID" value="GBRI031574"/>
</dbReference>
<dbReference type="PANTHER" id="PTHR21210:SF0">
    <property type="entry name" value="TRNA (URACIL-O(2)-)-METHYLTRANSFERASE-RELATED"/>
    <property type="match status" value="1"/>
</dbReference>
<evidence type="ECO:0000256" key="1">
    <source>
        <dbReference type="ARBA" id="ARBA00004496"/>
    </source>
</evidence>
<keyword evidence="11" id="KW-1185">Reference proteome</keyword>
<dbReference type="EC" id="2.1.1.211" evidence="9"/>
<comment type="catalytic activity">
    <reaction evidence="8 9">
        <text>uridine(44) in tRNA(Ser) + S-adenosyl-L-methionine = 2'-O-methyluridine(44) in tRNA(Ser) + S-adenosyl-L-homocysteine + H(+)</text>
        <dbReference type="Rhea" id="RHEA:43100"/>
        <dbReference type="Rhea" id="RHEA-COMP:10339"/>
        <dbReference type="Rhea" id="RHEA-COMP:10340"/>
        <dbReference type="ChEBI" id="CHEBI:15378"/>
        <dbReference type="ChEBI" id="CHEBI:57856"/>
        <dbReference type="ChEBI" id="CHEBI:59789"/>
        <dbReference type="ChEBI" id="CHEBI:65315"/>
        <dbReference type="ChEBI" id="CHEBI:74478"/>
        <dbReference type="EC" id="2.1.1.211"/>
    </reaction>
</comment>
<evidence type="ECO:0000256" key="7">
    <source>
        <dbReference type="ARBA" id="ARBA00022694"/>
    </source>
</evidence>
<evidence type="ECO:0000313" key="11">
    <source>
        <dbReference type="Proteomes" id="UP000091820"/>
    </source>
</evidence>
<evidence type="ECO:0000256" key="3">
    <source>
        <dbReference type="ARBA" id="ARBA00022490"/>
    </source>
</evidence>
<keyword evidence="4 9" id="KW-0489">Methyltransferase</keyword>
<dbReference type="VEuPathDB" id="VectorBase:GBRI031574"/>
<sequence>MDTLTEVQFWNACSILIRNYHAVNRKIFACIIQHVEKVFKNIEQFNHDFNQVNVSEAYNDDIHKFLSDHSNGLVKDDGSEGFVIYLKLLHKKQEASIKAIAIINFRDISCTLRFKCNELDDFKVKFEANELILKSLNHLEAKNDTLRWLEYVFKPKFLKWCKNIEHQTVITQTSTFKSSLNLIDPEKYNQLYKSLKLKYSQEILKLWQIAEESTDPLKFIYEDLAIAAYLMTLWRSDLFNEQICFADLGTGNGLLVFILLKEGFKGSGYDIRKRKLWSLYPNEVAENLYEKALESYNFDLHSDVNFLIGNHSDELSPWISVWAATLRYDVNYFLLPCCAFEFSGAKYQRRNSSKSIYNDFCNYVEDISKRCGFLTYKDRLKIPSTKRVAFLGIQHNYTIEEHATKLTEIKKFVKNEQHLHPNTVAGCEVKLRDLKEPVKNCTQIDKNVINNLVAKIFFLLLNKQLQCCYIVSSVWQEGGYLTLRELADNLEKSDLKNIKSECGGLKTLLRNKREIFELLPENVVKIRKPQIRQKSYVTERTRKKRRCFFNDNHPQGCPLPEADCAFLH</sequence>
<dbReference type="AlphaFoldDB" id="A0A1A9WTP7"/>
<reference evidence="10" key="2">
    <citation type="submission" date="2020-05" db="UniProtKB">
        <authorList>
            <consortium name="EnsemblMetazoa"/>
        </authorList>
    </citation>
    <scope>IDENTIFICATION</scope>
    <source>
        <strain evidence="10">IAEA</strain>
    </source>
</reference>
<comment type="function">
    <text evidence="9">Adenosyl-L-methionine (AdoMet)-dependent tRNA (uracil-O(2)-)-methyltransferase.</text>
</comment>
<evidence type="ECO:0000256" key="9">
    <source>
        <dbReference type="RuleBase" id="RU368004"/>
    </source>
</evidence>
<comment type="similarity">
    <text evidence="2 9">Belongs to the TRM44 family.</text>
</comment>
<accession>A0A1A9WTP7</accession>
<dbReference type="InterPro" id="IPR011671">
    <property type="entry name" value="tRNA_uracil_MeTrfase"/>
</dbReference>
<dbReference type="Pfam" id="PF07757">
    <property type="entry name" value="AdoMet_MTase"/>
    <property type="match status" value="1"/>
</dbReference>
<evidence type="ECO:0000256" key="6">
    <source>
        <dbReference type="ARBA" id="ARBA00022691"/>
    </source>
</evidence>
<evidence type="ECO:0000256" key="2">
    <source>
        <dbReference type="ARBA" id="ARBA00009056"/>
    </source>
</evidence>
<reference evidence="11" key="1">
    <citation type="submission" date="2014-03" db="EMBL/GenBank/DDBJ databases">
        <authorList>
            <person name="Aksoy S."/>
            <person name="Warren W."/>
            <person name="Wilson R.K."/>
        </authorList>
    </citation>
    <scope>NUCLEOTIDE SEQUENCE [LARGE SCALE GENOMIC DNA]</scope>
    <source>
        <strain evidence="11">IAEA</strain>
    </source>
</reference>
<dbReference type="STRING" id="37001.A0A1A9WTP7"/>
<evidence type="ECO:0000256" key="5">
    <source>
        <dbReference type="ARBA" id="ARBA00022679"/>
    </source>
</evidence>
<protein>
    <recommendedName>
        <fullName evidence="9">tRNA (uracil-O(2)-)-methyltransferase</fullName>
        <ecNumber evidence="9">2.1.1.211</ecNumber>
    </recommendedName>
</protein>
<keyword evidence="5 9" id="KW-0808">Transferase</keyword>
<evidence type="ECO:0000256" key="4">
    <source>
        <dbReference type="ARBA" id="ARBA00022603"/>
    </source>
</evidence>
<keyword evidence="6 9" id="KW-0949">S-adenosyl-L-methionine</keyword>
<proteinExistence type="inferred from homology"/>
<organism evidence="10 11">
    <name type="scientific">Glossina brevipalpis</name>
    <dbReference type="NCBI Taxonomy" id="37001"/>
    <lineage>
        <taxon>Eukaryota</taxon>
        <taxon>Metazoa</taxon>
        <taxon>Ecdysozoa</taxon>
        <taxon>Arthropoda</taxon>
        <taxon>Hexapoda</taxon>
        <taxon>Insecta</taxon>
        <taxon>Pterygota</taxon>
        <taxon>Neoptera</taxon>
        <taxon>Endopterygota</taxon>
        <taxon>Diptera</taxon>
        <taxon>Brachycera</taxon>
        <taxon>Muscomorpha</taxon>
        <taxon>Hippoboscoidea</taxon>
        <taxon>Glossinidae</taxon>
        <taxon>Glossina</taxon>
    </lineage>
</organism>
<name>A0A1A9WTP7_9MUSC</name>
<dbReference type="GO" id="GO:0005737">
    <property type="term" value="C:cytoplasm"/>
    <property type="evidence" value="ECO:0007669"/>
    <property type="project" value="UniProtKB-SubCell"/>
</dbReference>
<evidence type="ECO:0000256" key="8">
    <source>
        <dbReference type="ARBA" id="ARBA00047957"/>
    </source>
</evidence>
<dbReference type="GO" id="GO:0030488">
    <property type="term" value="P:tRNA methylation"/>
    <property type="evidence" value="ECO:0007669"/>
    <property type="project" value="UniProtKB-UniRule"/>
</dbReference>
<dbReference type="GO" id="GO:0141101">
    <property type="term" value="F:tRNA(Ser) (uridine(44)-2'-O-)-methyltransferase activity"/>
    <property type="evidence" value="ECO:0007669"/>
    <property type="project" value="UniProtKB-EC"/>
</dbReference>
<comment type="subcellular location">
    <subcellularLocation>
        <location evidence="1 9">Cytoplasm</location>
    </subcellularLocation>
</comment>
<dbReference type="PANTHER" id="PTHR21210">
    <property type="entry name" value="TRNA (URACIL-O(2)-)-METHYLTRANSFERASE-RELATED"/>
    <property type="match status" value="1"/>
</dbReference>
<keyword evidence="3 9" id="KW-0963">Cytoplasm</keyword>